<evidence type="ECO:0000256" key="1">
    <source>
        <dbReference type="SAM" id="MobiDB-lite"/>
    </source>
</evidence>
<feature type="domain" description="PiggyBac transposable element-derived protein" evidence="3">
    <location>
        <begin position="77"/>
        <end position="443"/>
    </location>
</feature>
<reference evidence="4 5" key="1">
    <citation type="journal article" date="2019" name="Sci. Rep.">
        <title>Orb-weaving spider Araneus ventricosus genome elucidates the spidroin gene catalogue.</title>
        <authorList>
            <person name="Kono N."/>
            <person name="Nakamura H."/>
            <person name="Ohtoshi R."/>
            <person name="Moran D.A.P."/>
            <person name="Shinohara A."/>
            <person name="Yoshida Y."/>
            <person name="Fujiwara M."/>
            <person name="Mori M."/>
            <person name="Tomita M."/>
            <person name="Arakawa K."/>
        </authorList>
    </citation>
    <scope>NUCLEOTIDE SEQUENCE [LARGE SCALE GENOMIC DNA]</scope>
</reference>
<dbReference type="InterPro" id="IPR032718">
    <property type="entry name" value="PGBD4_Znf_C"/>
</dbReference>
<dbReference type="PANTHER" id="PTHR46599">
    <property type="entry name" value="PIGGYBAC TRANSPOSABLE ELEMENT-DERIVED PROTEIN 4"/>
    <property type="match status" value="1"/>
</dbReference>
<organism evidence="4 5">
    <name type="scientific">Araneus ventricosus</name>
    <name type="common">Orbweaver spider</name>
    <name type="synonym">Epeira ventricosa</name>
    <dbReference type="NCBI Taxonomy" id="182803"/>
    <lineage>
        <taxon>Eukaryota</taxon>
        <taxon>Metazoa</taxon>
        <taxon>Ecdysozoa</taxon>
        <taxon>Arthropoda</taxon>
        <taxon>Chelicerata</taxon>
        <taxon>Arachnida</taxon>
        <taxon>Araneae</taxon>
        <taxon>Araneomorphae</taxon>
        <taxon>Entelegynae</taxon>
        <taxon>Araneoidea</taxon>
        <taxon>Araneidae</taxon>
        <taxon>Araneus</taxon>
    </lineage>
</organism>
<keyword evidence="5" id="KW-1185">Reference proteome</keyword>
<feature type="region of interest" description="Disordered" evidence="1">
    <location>
        <begin position="20"/>
        <end position="40"/>
    </location>
</feature>
<dbReference type="Proteomes" id="UP000499080">
    <property type="component" value="Unassembled WGS sequence"/>
</dbReference>
<dbReference type="Pfam" id="PF13843">
    <property type="entry name" value="DDE_Tnp_1_7"/>
    <property type="match status" value="1"/>
</dbReference>
<accession>A0A4Y2G7T6</accession>
<dbReference type="OrthoDB" id="6422877at2759"/>
<dbReference type="EMBL" id="BGPR01001266">
    <property type="protein sequence ID" value="GBM49653.1"/>
    <property type="molecule type" value="Genomic_DNA"/>
</dbReference>
<dbReference type="Pfam" id="PF13842">
    <property type="entry name" value="zf-Tnp_2"/>
    <property type="match status" value="1"/>
</dbReference>
<evidence type="ECO:0000313" key="4">
    <source>
        <dbReference type="EMBL" id="GBM49653.1"/>
    </source>
</evidence>
<dbReference type="PANTHER" id="PTHR46599:SF3">
    <property type="entry name" value="PIGGYBAC TRANSPOSABLE ELEMENT-DERIVED PROTEIN 4"/>
    <property type="match status" value="1"/>
</dbReference>
<feature type="compositionally biased region" description="Acidic residues" evidence="1">
    <location>
        <begin position="22"/>
        <end position="38"/>
    </location>
</feature>
<evidence type="ECO:0000259" key="2">
    <source>
        <dbReference type="Pfam" id="PF13842"/>
    </source>
</evidence>
<feature type="domain" description="PiggyBac transposable element-derived protein 4 C-terminal zinc-finger" evidence="2">
    <location>
        <begin position="505"/>
        <end position="551"/>
    </location>
</feature>
<proteinExistence type="predicted"/>
<comment type="caution">
    <text evidence="4">The sequence shown here is derived from an EMBL/GenBank/DDBJ whole genome shotgun (WGS) entry which is preliminary data.</text>
</comment>
<protein>
    <submittedName>
        <fullName evidence="4">PiggyBac transposable element-derived protein 4</fullName>
    </submittedName>
</protein>
<sequence>MCIVVSAIGCGTITKGNRTPVEDVDELSSSEDESENESLESARNWCGVDVSVLTPAPPKFPFTGNPGIKVSLRQSDDPLDYFCLFFDDEVISCIAKETNSFAEEHFSNLELTPSTRALQWKDVTSEELKRFISLLILQGIVQKPTEKWFWSKRPILCTPFFGNVMNEKRYSLIMKFLHFQSSNDSEDESPSNNKLKKIGKFHSMLMQRFQSTYIPKQDISIDESLIGYKGRLGWKQYIPTKRSRFGVKLFQLCESESGYIWNSIIYTGKGTTFHEDYEDYGVSTKSVMTLIHELKNKGYTLTTDNYYTSPELAEILIKCKTDIYGTLRANRKGLPSLIKSSKVKKGEVLAFQKGKICLLKWTDKKPILMLSTLHSTSMVTVESKKSKSSKLKPAVVADYNNTMGGVDKADQCLSYYPVARNQQRKYYKKIFRYLLSQAVWNAFVIFKKNGGKMRQVEFRMKLIERLIEVTVCNPSTLRGPFPKSEENVVRLTGRHVPSYVDESESRKKSRKCVVCSLKINENGKRVRRESRFECKNCNVGLCVAPCFEIYHTESNL</sequence>
<evidence type="ECO:0000313" key="5">
    <source>
        <dbReference type="Proteomes" id="UP000499080"/>
    </source>
</evidence>
<dbReference type="InterPro" id="IPR029526">
    <property type="entry name" value="PGBD"/>
</dbReference>
<evidence type="ECO:0000259" key="3">
    <source>
        <dbReference type="Pfam" id="PF13843"/>
    </source>
</evidence>
<gene>
    <name evidence="4" type="primary">PGBD4_164</name>
    <name evidence="4" type="ORF">AVEN_3236_1</name>
</gene>
<dbReference type="AlphaFoldDB" id="A0A4Y2G7T6"/>
<name>A0A4Y2G7T6_ARAVE</name>